<gene>
    <name evidence="2" type="ORF">KOR34_04840</name>
</gene>
<evidence type="ECO:0000256" key="1">
    <source>
        <dbReference type="SAM" id="Phobius"/>
    </source>
</evidence>
<protein>
    <submittedName>
        <fullName evidence="2">Uncharacterized protein</fullName>
    </submittedName>
</protein>
<evidence type="ECO:0000313" key="3">
    <source>
        <dbReference type="Proteomes" id="UP000316714"/>
    </source>
</evidence>
<organism evidence="2 3">
    <name type="scientific">Posidoniimonas corsicana</name>
    <dbReference type="NCBI Taxonomy" id="1938618"/>
    <lineage>
        <taxon>Bacteria</taxon>
        <taxon>Pseudomonadati</taxon>
        <taxon>Planctomycetota</taxon>
        <taxon>Planctomycetia</taxon>
        <taxon>Pirellulales</taxon>
        <taxon>Lacipirellulaceae</taxon>
        <taxon>Posidoniimonas</taxon>
    </lineage>
</organism>
<comment type="caution">
    <text evidence="2">The sequence shown here is derived from an EMBL/GenBank/DDBJ whole genome shotgun (WGS) entry which is preliminary data.</text>
</comment>
<accession>A0A5C5VBD3</accession>
<keyword evidence="1" id="KW-0812">Transmembrane</keyword>
<feature type="transmembrane region" description="Helical" evidence="1">
    <location>
        <begin position="348"/>
        <end position="369"/>
    </location>
</feature>
<keyword evidence="1" id="KW-1133">Transmembrane helix</keyword>
<dbReference type="Proteomes" id="UP000316714">
    <property type="component" value="Unassembled WGS sequence"/>
</dbReference>
<dbReference type="OrthoDB" id="261911at2"/>
<dbReference type="AlphaFoldDB" id="A0A5C5VBD3"/>
<evidence type="ECO:0000313" key="2">
    <source>
        <dbReference type="EMBL" id="TWT35591.1"/>
    </source>
</evidence>
<proteinExistence type="predicted"/>
<reference evidence="2 3" key="1">
    <citation type="submission" date="2019-02" db="EMBL/GenBank/DDBJ databases">
        <title>Deep-cultivation of Planctomycetes and their phenomic and genomic characterization uncovers novel biology.</title>
        <authorList>
            <person name="Wiegand S."/>
            <person name="Jogler M."/>
            <person name="Boedeker C."/>
            <person name="Pinto D."/>
            <person name="Vollmers J."/>
            <person name="Rivas-Marin E."/>
            <person name="Kohn T."/>
            <person name="Peeters S.H."/>
            <person name="Heuer A."/>
            <person name="Rast P."/>
            <person name="Oberbeckmann S."/>
            <person name="Bunk B."/>
            <person name="Jeske O."/>
            <person name="Meyerdierks A."/>
            <person name="Storesund J.E."/>
            <person name="Kallscheuer N."/>
            <person name="Luecker S."/>
            <person name="Lage O.M."/>
            <person name="Pohl T."/>
            <person name="Merkel B.J."/>
            <person name="Hornburger P."/>
            <person name="Mueller R.-W."/>
            <person name="Bruemmer F."/>
            <person name="Labrenz M."/>
            <person name="Spormann A.M."/>
            <person name="Op Den Camp H."/>
            <person name="Overmann J."/>
            <person name="Amann R."/>
            <person name="Jetten M.S.M."/>
            <person name="Mascher T."/>
            <person name="Medema M.H."/>
            <person name="Devos D.P."/>
            <person name="Kaster A.-K."/>
            <person name="Ovreas L."/>
            <person name="Rohde M."/>
            <person name="Galperin M.Y."/>
            <person name="Jogler C."/>
        </authorList>
    </citation>
    <scope>NUCLEOTIDE SEQUENCE [LARGE SCALE GENOMIC DNA]</scope>
    <source>
        <strain evidence="2 3">KOR34</strain>
    </source>
</reference>
<name>A0A5C5VBD3_9BACT</name>
<sequence>MQTYQDYVDEIQSAVFSTETADPDFLRDTAALYAEACAEVNDRLRRVGHLLRRGHRSEAIQLTEEEPNLLDQVALLDFPELPEWINMLISWDMATPPPLLVDIAADLNRAYADQQPVAPLLRQHRLLALGRAPLSARINVLRRLIELDGYNEAWGSDLESMEKVRLKEIGNEAEKAFRKNDKVRLSRLREELLSGDWSVSISDSVKDRVSELSDQANVRGASEDVTRLASELNEAFMAFDVDLGMQLRDRWRDAVSTACLATDDERLEQANPALDWLSDQDKLIGEQVRRRELIEEIERGLETEAPAKELERLLDKSETFEEPLPETLRLRVSRRLQNASVAARRRHMVTLVSLVGLLLLIGVGVGYLVTSQRRARIANDAAATLERLIGQGEIEQAARYYSTLAADQPGIAGTSAVQDQQAKVVAAQRESEQRRAGYERAVERARELTPEDADTSAIEEALDLATTDEQRRNVEAIQESLAKDKFALQRKRDSDFTRILEGLRSRLRTLQKNQEAPVAELVSQARAFRREVTETKDAHPGVSSTLLSQLSPLSTRAESLEREWRRSISSQEARDDLGKEIGNTTGYVVALEDFAQAVPDSPIAGNLELLKSESLLWQGLLDWSAFLSSELTEPHRLSPADATAVLAKGDKLLENRAEFPGSTAFKDRRAYIQSVEMRPRAIESLAKLFRDPLIANLWMLHKADNGDSFYCPQEPVERENQWRFEYYTDFSLTKRNGGSLKSAVDYAGRAPQSELAESSREALGQLGSRSWESVMCELLRGVMEKQRLDPILRLILLKRVLREAARGSDAVEKGFTTFGDSLNDINIDMTVKWMDPRDTEARKERARAARLLLQLPPIDQAIQATVRAYQALRLADPPLHSWIGWLSRDSSGNWEVVTRENLEADGALVVLMSGQGDRSAELHSIGQIREGTATVRSSTSPAFVEGRPVFLQH</sequence>
<dbReference type="EMBL" id="SIHJ01000001">
    <property type="protein sequence ID" value="TWT35591.1"/>
    <property type="molecule type" value="Genomic_DNA"/>
</dbReference>
<keyword evidence="3" id="KW-1185">Reference proteome</keyword>
<keyword evidence="1" id="KW-0472">Membrane</keyword>
<dbReference type="RefSeq" id="WP_146561882.1">
    <property type="nucleotide sequence ID" value="NZ_SIHJ01000001.1"/>
</dbReference>